<dbReference type="Pfam" id="PF02902">
    <property type="entry name" value="Peptidase_C48"/>
    <property type="match status" value="1"/>
</dbReference>
<dbReference type="GeneID" id="20656354"/>
<name>G4Z6V7_PHYSP</name>
<reference evidence="5 6" key="1">
    <citation type="journal article" date="2006" name="Science">
        <title>Phytophthora genome sequences uncover evolutionary origins and mechanisms of pathogenesis.</title>
        <authorList>
            <person name="Tyler B.M."/>
            <person name="Tripathy S."/>
            <person name="Zhang X."/>
            <person name="Dehal P."/>
            <person name="Jiang R.H."/>
            <person name="Aerts A."/>
            <person name="Arredondo F.D."/>
            <person name="Baxter L."/>
            <person name="Bensasson D."/>
            <person name="Beynon J.L."/>
            <person name="Chapman J."/>
            <person name="Damasceno C.M."/>
            <person name="Dorrance A.E."/>
            <person name="Dou D."/>
            <person name="Dickerman A.W."/>
            <person name="Dubchak I.L."/>
            <person name="Garbelotto M."/>
            <person name="Gijzen M."/>
            <person name="Gordon S.G."/>
            <person name="Govers F."/>
            <person name="Grunwald N.J."/>
            <person name="Huang W."/>
            <person name="Ivors K.L."/>
            <person name="Jones R.W."/>
            <person name="Kamoun S."/>
            <person name="Krampis K."/>
            <person name="Lamour K.H."/>
            <person name="Lee M.K."/>
            <person name="McDonald W.H."/>
            <person name="Medina M."/>
            <person name="Meijer H.J."/>
            <person name="Nordberg E.K."/>
            <person name="Maclean D.J."/>
            <person name="Ospina-Giraldo M.D."/>
            <person name="Morris P.F."/>
            <person name="Phuntumart V."/>
            <person name="Putnam N.H."/>
            <person name="Rash S."/>
            <person name="Rose J.K."/>
            <person name="Sakihama Y."/>
            <person name="Salamov A.A."/>
            <person name="Savidor A."/>
            <person name="Scheuring C.F."/>
            <person name="Smith B.M."/>
            <person name="Sobral B.W."/>
            <person name="Terry A."/>
            <person name="Torto-Alalibo T.A."/>
            <person name="Win J."/>
            <person name="Xu Z."/>
            <person name="Zhang H."/>
            <person name="Grigoriev I.V."/>
            <person name="Rokhsar D.S."/>
            <person name="Boore J.L."/>
        </authorList>
    </citation>
    <scope>NUCLEOTIDE SEQUENCE [LARGE SCALE GENOMIC DNA]</scope>
    <source>
        <strain evidence="5 6">P6497</strain>
    </source>
</reference>
<dbReference type="GO" id="GO:0006508">
    <property type="term" value="P:proteolysis"/>
    <property type="evidence" value="ECO:0007669"/>
    <property type="project" value="UniProtKB-KW"/>
</dbReference>
<evidence type="ECO:0000313" key="6">
    <source>
        <dbReference type="Proteomes" id="UP000002640"/>
    </source>
</evidence>
<evidence type="ECO:0000256" key="1">
    <source>
        <dbReference type="ARBA" id="ARBA00005234"/>
    </source>
</evidence>
<dbReference type="SUPFAM" id="SSF54001">
    <property type="entry name" value="Cysteine proteinases"/>
    <property type="match status" value="1"/>
</dbReference>
<keyword evidence="3" id="KW-0378">Hydrolase</keyword>
<dbReference type="InParanoid" id="G4Z6V7"/>
<evidence type="ECO:0000259" key="4">
    <source>
        <dbReference type="Pfam" id="PF02902"/>
    </source>
</evidence>
<evidence type="ECO:0000256" key="2">
    <source>
        <dbReference type="ARBA" id="ARBA00022670"/>
    </source>
</evidence>
<accession>G4Z6V7</accession>
<protein>
    <recommendedName>
        <fullName evidence="4">Ubiquitin-like protease family profile domain-containing protein</fullName>
    </recommendedName>
</protein>
<dbReference type="Gene3D" id="3.30.310.130">
    <property type="entry name" value="Ubiquitin-related"/>
    <property type="match status" value="1"/>
</dbReference>
<organism evidence="5 6">
    <name type="scientific">Phytophthora sojae (strain P6497)</name>
    <name type="common">Soybean stem and root rot agent</name>
    <name type="synonym">Phytophthora megasperma f. sp. glycines</name>
    <dbReference type="NCBI Taxonomy" id="1094619"/>
    <lineage>
        <taxon>Eukaryota</taxon>
        <taxon>Sar</taxon>
        <taxon>Stramenopiles</taxon>
        <taxon>Oomycota</taxon>
        <taxon>Peronosporomycetes</taxon>
        <taxon>Peronosporales</taxon>
        <taxon>Peronosporaceae</taxon>
        <taxon>Phytophthora</taxon>
    </lineage>
</organism>
<dbReference type="KEGG" id="psoj:PHYSODRAFT_488932"/>
<keyword evidence="6" id="KW-1185">Reference proteome</keyword>
<dbReference type="Gene3D" id="1.10.418.20">
    <property type="match status" value="1"/>
</dbReference>
<evidence type="ECO:0000313" key="5">
    <source>
        <dbReference type="EMBL" id="EGZ21013.1"/>
    </source>
</evidence>
<feature type="domain" description="Ubiquitin-like protease family profile" evidence="4">
    <location>
        <begin position="93"/>
        <end position="142"/>
    </location>
</feature>
<sequence length="184" mass="20833">MSYYIRVHLPQHGRTFVMDANVFGHIYSEFVQVERKIGLAHEHCCGITATFPYEKYDHNLRKCLVHVDSKGISSIEAIKKVVGGYFDAELRTKYPDNAAPAFVVRGVRTSPAQINHDDCGIFVLYFIKRTVEAFQTGNTLLLSDIKKICTNPRSARFNAKLMRMQIIESLTQTHATAHWNSGLG</sequence>
<dbReference type="InterPro" id="IPR003653">
    <property type="entry name" value="Peptidase_C48_C"/>
</dbReference>
<gene>
    <name evidence="5" type="ORF">PHYSODRAFT_488932</name>
</gene>
<comment type="similarity">
    <text evidence="1">Belongs to the peptidase C48 family.</text>
</comment>
<dbReference type="InterPro" id="IPR038765">
    <property type="entry name" value="Papain-like_cys_pep_sf"/>
</dbReference>
<dbReference type="EMBL" id="JH159153">
    <property type="protein sequence ID" value="EGZ21013.1"/>
    <property type="molecule type" value="Genomic_DNA"/>
</dbReference>
<dbReference type="Proteomes" id="UP000002640">
    <property type="component" value="Unassembled WGS sequence"/>
</dbReference>
<dbReference type="AlphaFoldDB" id="G4Z6V7"/>
<evidence type="ECO:0000256" key="3">
    <source>
        <dbReference type="ARBA" id="ARBA00022801"/>
    </source>
</evidence>
<keyword evidence="2" id="KW-0645">Protease</keyword>
<dbReference type="GO" id="GO:0008234">
    <property type="term" value="F:cysteine-type peptidase activity"/>
    <property type="evidence" value="ECO:0007669"/>
    <property type="project" value="InterPro"/>
</dbReference>
<dbReference type="RefSeq" id="XP_009523730.1">
    <property type="nucleotide sequence ID" value="XM_009525435.1"/>
</dbReference>
<proteinExistence type="inferred from homology"/>